<keyword evidence="4" id="KW-1133">Transmembrane helix</keyword>
<feature type="region of interest" description="Disordered" evidence="3">
    <location>
        <begin position="116"/>
        <end position="142"/>
    </location>
</feature>
<keyword evidence="7" id="KW-1185">Reference proteome</keyword>
<evidence type="ECO:0000259" key="5">
    <source>
        <dbReference type="Pfam" id="PF13490"/>
    </source>
</evidence>
<dbReference type="InterPro" id="IPR041916">
    <property type="entry name" value="Anti_sigma_zinc_sf"/>
</dbReference>
<evidence type="ECO:0000313" key="7">
    <source>
        <dbReference type="Proteomes" id="UP000017746"/>
    </source>
</evidence>
<sequence>MTQEQHFDVAAYALGVLDDRDATRFEDHLIDCPTCAIELESLLPVVDILSDVDADALVATEQSRRDGLVLKKMIGEVKRERRRANSRRLYSLAAAVVVFAMLSIGALFAGGQWLGPDQQNNPSTPAQARQGSSKQLDPLPLSEGGVGIGGPDLVGERLGGTDPRSGVRADVALEAKDWGTQVSFAVSSIKGPLTCRLVAVRTDGSTEVLSTWQVGDKGWGTAAQPDPLLLQAATALPRDEIAHLQIQSVGPKGATETLVRVP</sequence>
<dbReference type="KEGG" id="afs:AFR_34885"/>
<dbReference type="Gene3D" id="1.10.10.1320">
    <property type="entry name" value="Anti-sigma factor, zinc-finger domain"/>
    <property type="match status" value="1"/>
</dbReference>
<evidence type="ECO:0000256" key="2">
    <source>
        <dbReference type="ARBA" id="ARBA00023163"/>
    </source>
</evidence>
<keyword evidence="4" id="KW-0472">Membrane</keyword>
<keyword evidence="2" id="KW-0804">Transcription</keyword>
<proteinExistence type="predicted"/>
<keyword evidence="1" id="KW-0805">Transcription regulation</keyword>
<dbReference type="Proteomes" id="UP000017746">
    <property type="component" value="Chromosome"/>
</dbReference>
<feature type="transmembrane region" description="Helical" evidence="4">
    <location>
        <begin position="89"/>
        <end position="114"/>
    </location>
</feature>
<dbReference type="STRING" id="1246995.AFR_34885"/>
<dbReference type="PATRIC" id="fig|1246995.3.peg.7059"/>
<accession>U5W7Q8</accession>
<keyword evidence="4" id="KW-0812">Transmembrane</keyword>
<protein>
    <recommendedName>
        <fullName evidence="5">Putative zinc-finger domain-containing protein</fullName>
    </recommendedName>
</protein>
<dbReference type="EMBL" id="CP006272">
    <property type="protein sequence ID" value="AGZ45233.1"/>
    <property type="molecule type" value="Genomic_DNA"/>
</dbReference>
<evidence type="ECO:0000256" key="1">
    <source>
        <dbReference type="ARBA" id="ARBA00023015"/>
    </source>
</evidence>
<dbReference type="RefSeq" id="WP_023561569.1">
    <property type="nucleotide sequence ID" value="NC_022657.1"/>
</dbReference>
<dbReference type="AlphaFoldDB" id="U5W7Q8"/>
<reference evidence="6 7" key="1">
    <citation type="journal article" date="2014" name="J. Biotechnol.">
        <title>Complete genome sequence of the actinobacterium Actinoplanes friuliensis HAG 010964, producer of the lipopeptide antibiotic friulimycin.</title>
        <authorList>
            <person name="Ruckert C."/>
            <person name="Szczepanowski R."/>
            <person name="Albersmeier A."/>
            <person name="Goesmann A."/>
            <person name="Fischer N."/>
            <person name="Steinkamper A."/>
            <person name="Puhler A."/>
            <person name="Biener R."/>
            <person name="Schwartz D."/>
            <person name="Kalinowski J."/>
        </authorList>
    </citation>
    <scope>NUCLEOTIDE SEQUENCE [LARGE SCALE GENOMIC DNA]</scope>
    <source>
        <strain evidence="6 7">DSM 7358</strain>
    </source>
</reference>
<evidence type="ECO:0000256" key="3">
    <source>
        <dbReference type="SAM" id="MobiDB-lite"/>
    </source>
</evidence>
<dbReference type="HOGENOM" id="CLU_056526_0_0_11"/>
<name>U5W7Q8_9ACTN</name>
<feature type="compositionally biased region" description="Polar residues" evidence="3">
    <location>
        <begin position="117"/>
        <end position="135"/>
    </location>
</feature>
<dbReference type="OrthoDB" id="5185837at2"/>
<evidence type="ECO:0000256" key="4">
    <source>
        <dbReference type="SAM" id="Phobius"/>
    </source>
</evidence>
<feature type="domain" description="Putative zinc-finger" evidence="5">
    <location>
        <begin position="10"/>
        <end position="36"/>
    </location>
</feature>
<organism evidence="6 7">
    <name type="scientific">Actinoplanes friuliensis DSM 7358</name>
    <dbReference type="NCBI Taxonomy" id="1246995"/>
    <lineage>
        <taxon>Bacteria</taxon>
        <taxon>Bacillati</taxon>
        <taxon>Actinomycetota</taxon>
        <taxon>Actinomycetes</taxon>
        <taxon>Micromonosporales</taxon>
        <taxon>Micromonosporaceae</taxon>
        <taxon>Actinoplanes</taxon>
    </lineage>
</organism>
<evidence type="ECO:0000313" key="6">
    <source>
        <dbReference type="EMBL" id="AGZ45233.1"/>
    </source>
</evidence>
<gene>
    <name evidence="6" type="ORF">AFR_34885</name>
</gene>
<dbReference type="Pfam" id="PF13490">
    <property type="entry name" value="zf-HC2"/>
    <property type="match status" value="1"/>
</dbReference>
<dbReference type="InterPro" id="IPR027383">
    <property type="entry name" value="Znf_put"/>
</dbReference>
<dbReference type="eggNOG" id="COG5662">
    <property type="taxonomic scope" value="Bacteria"/>
</dbReference>